<dbReference type="InterPro" id="IPR036388">
    <property type="entry name" value="WH-like_DNA-bd_sf"/>
</dbReference>
<keyword evidence="2" id="KW-0238">DNA-binding</keyword>
<proteinExistence type="predicted"/>
<gene>
    <name evidence="6" type="ORF">GCM10009851_31620</name>
</gene>
<dbReference type="Gene3D" id="1.10.10.10">
    <property type="entry name" value="Winged helix-like DNA-binding domain superfamily/Winged helix DNA-binding domain"/>
    <property type="match status" value="1"/>
</dbReference>
<feature type="region of interest" description="Disordered" evidence="4">
    <location>
        <begin position="1"/>
        <end position="23"/>
    </location>
</feature>
<feature type="compositionally biased region" description="Polar residues" evidence="4">
    <location>
        <begin position="1"/>
        <end position="10"/>
    </location>
</feature>
<dbReference type="PROSITE" id="PS50949">
    <property type="entry name" value="HTH_GNTR"/>
    <property type="match status" value="1"/>
</dbReference>
<evidence type="ECO:0000313" key="6">
    <source>
        <dbReference type="EMBL" id="GAA2244046.1"/>
    </source>
</evidence>
<dbReference type="Gene3D" id="1.20.120.530">
    <property type="entry name" value="GntR ligand-binding domain-like"/>
    <property type="match status" value="1"/>
</dbReference>
<reference evidence="6 7" key="1">
    <citation type="journal article" date="2019" name="Int. J. Syst. Evol. Microbiol.">
        <title>The Global Catalogue of Microorganisms (GCM) 10K type strain sequencing project: providing services to taxonomists for standard genome sequencing and annotation.</title>
        <authorList>
            <consortium name="The Broad Institute Genomics Platform"/>
            <consortium name="The Broad Institute Genome Sequencing Center for Infectious Disease"/>
            <person name="Wu L."/>
            <person name="Ma J."/>
        </authorList>
    </citation>
    <scope>NUCLEOTIDE SEQUENCE [LARGE SCALE GENOMIC DNA]</scope>
    <source>
        <strain evidence="6 7">JCM 16117</strain>
    </source>
</reference>
<organism evidence="6 7">
    <name type="scientific">Herbiconiux moechotypicola</name>
    <dbReference type="NCBI Taxonomy" id="637393"/>
    <lineage>
        <taxon>Bacteria</taxon>
        <taxon>Bacillati</taxon>
        <taxon>Actinomycetota</taxon>
        <taxon>Actinomycetes</taxon>
        <taxon>Micrococcales</taxon>
        <taxon>Microbacteriaceae</taxon>
        <taxon>Herbiconiux</taxon>
    </lineage>
</organism>
<keyword evidence="3" id="KW-0804">Transcription</keyword>
<dbReference type="SMART" id="SM00345">
    <property type="entry name" value="HTH_GNTR"/>
    <property type="match status" value="1"/>
</dbReference>
<accession>A0ABN3DXX0</accession>
<dbReference type="InterPro" id="IPR011711">
    <property type="entry name" value="GntR_C"/>
</dbReference>
<feature type="domain" description="HTH gntR-type" evidence="5">
    <location>
        <begin position="27"/>
        <end position="94"/>
    </location>
</feature>
<dbReference type="SUPFAM" id="SSF46785">
    <property type="entry name" value="Winged helix' DNA-binding domain"/>
    <property type="match status" value="1"/>
</dbReference>
<dbReference type="PANTHER" id="PTHR43537:SF41">
    <property type="entry name" value="TRANSCRIPTIONAL REGULATORY PROTEIN"/>
    <property type="match status" value="1"/>
</dbReference>
<dbReference type="RefSeq" id="WP_259480281.1">
    <property type="nucleotide sequence ID" value="NZ_BAAAQY010000010.1"/>
</dbReference>
<evidence type="ECO:0000256" key="1">
    <source>
        <dbReference type="ARBA" id="ARBA00023015"/>
    </source>
</evidence>
<dbReference type="Pfam" id="PF07729">
    <property type="entry name" value="FCD"/>
    <property type="match status" value="1"/>
</dbReference>
<dbReference type="CDD" id="cd07377">
    <property type="entry name" value="WHTH_GntR"/>
    <property type="match status" value="1"/>
</dbReference>
<evidence type="ECO:0000256" key="4">
    <source>
        <dbReference type="SAM" id="MobiDB-lite"/>
    </source>
</evidence>
<dbReference type="PANTHER" id="PTHR43537">
    <property type="entry name" value="TRANSCRIPTIONAL REGULATOR, GNTR FAMILY"/>
    <property type="match status" value="1"/>
</dbReference>
<evidence type="ECO:0000313" key="7">
    <source>
        <dbReference type="Proteomes" id="UP001500929"/>
    </source>
</evidence>
<dbReference type="Pfam" id="PF00392">
    <property type="entry name" value="GntR"/>
    <property type="match status" value="1"/>
</dbReference>
<evidence type="ECO:0000256" key="3">
    <source>
        <dbReference type="ARBA" id="ARBA00023163"/>
    </source>
</evidence>
<dbReference type="InterPro" id="IPR000524">
    <property type="entry name" value="Tscrpt_reg_HTH_GntR"/>
</dbReference>
<evidence type="ECO:0000259" key="5">
    <source>
        <dbReference type="PROSITE" id="PS50949"/>
    </source>
</evidence>
<evidence type="ECO:0000256" key="2">
    <source>
        <dbReference type="ARBA" id="ARBA00023125"/>
    </source>
</evidence>
<dbReference type="EMBL" id="BAAAQY010000010">
    <property type="protein sequence ID" value="GAA2244046.1"/>
    <property type="molecule type" value="Genomic_DNA"/>
</dbReference>
<keyword evidence="7" id="KW-1185">Reference proteome</keyword>
<dbReference type="Proteomes" id="UP001500929">
    <property type="component" value="Unassembled WGS sequence"/>
</dbReference>
<dbReference type="InterPro" id="IPR036390">
    <property type="entry name" value="WH_DNA-bd_sf"/>
</dbReference>
<keyword evidence="1" id="KW-0805">Transcription regulation</keyword>
<dbReference type="SUPFAM" id="SSF48008">
    <property type="entry name" value="GntR ligand-binding domain-like"/>
    <property type="match status" value="1"/>
</dbReference>
<comment type="caution">
    <text evidence="6">The sequence shown here is derived from an EMBL/GenBank/DDBJ whole genome shotgun (WGS) entry which is preliminary data.</text>
</comment>
<dbReference type="InterPro" id="IPR008920">
    <property type="entry name" value="TF_FadR/GntR_C"/>
</dbReference>
<sequence>MSLDTSTTADSRGGAASTGAADRGAHGAAGARVAAELRDAILAGVYPPGARIRQEDVAGRHGASRVPAREALRMLEAEGLVTVVANTGAWVTRLNLAECEEIYQVRERLEPLLLRYNVPLLGEDGIDALELLATRMEGAADIEVFLRLDREFHLSCYEAAPTTMLGDTVLRLWNRTQPYRRAYTSVFRSEGDRSVHHEHHLLVAALRRRDAEEAERVLASHIRRTRLELARHPEIFDTP</sequence>
<protein>
    <submittedName>
        <fullName evidence="6">GntR family transcriptional regulator</fullName>
    </submittedName>
</protein>
<name>A0ABN3DXX0_9MICO</name>
<dbReference type="SMART" id="SM00895">
    <property type="entry name" value="FCD"/>
    <property type="match status" value="1"/>
</dbReference>